<dbReference type="InterPro" id="IPR002575">
    <property type="entry name" value="Aminoglycoside_PTrfase"/>
</dbReference>
<feature type="active site" description="Proton acceptor" evidence="7">
    <location>
        <position position="172"/>
    </location>
</feature>
<keyword evidence="8" id="KW-0479">Metal-binding</keyword>
<name>A0A7W3JK54_9MICO</name>
<dbReference type="EC" id="2.7.1.95" evidence="11"/>
<evidence type="ECO:0000313" key="10">
    <source>
        <dbReference type="EMBL" id="GEK83653.1"/>
    </source>
</evidence>
<dbReference type="Proteomes" id="UP000522688">
    <property type="component" value="Unassembled WGS sequence"/>
</dbReference>
<evidence type="ECO:0000256" key="1">
    <source>
        <dbReference type="ARBA" id="ARBA00006219"/>
    </source>
</evidence>
<evidence type="ECO:0000256" key="8">
    <source>
        <dbReference type="PIRSR" id="PIRSR000706-2"/>
    </source>
</evidence>
<evidence type="ECO:0000256" key="3">
    <source>
        <dbReference type="ARBA" id="ARBA00022741"/>
    </source>
</evidence>
<dbReference type="OrthoDB" id="3806873at2"/>
<evidence type="ECO:0000256" key="6">
    <source>
        <dbReference type="ARBA" id="ARBA00023251"/>
    </source>
</evidence>
<dbReference type="Proteomes" id="UP000321154">
    <property type="component" value="Unassembled WGS sequence"/>
</dbReference>
<evidence type="ECO:0000313" key="13">
    <source>
        <dbReference type="Proteomes" id="UP000522688"/>
    </source>
</evidence>
<evidence type="ECO:0000313" key="12">
    <source>
        <dbReference type="Proteomes" id="UP000321154"/>
    </source>
</evidence>
<feature type="binding site" evidence="8">
    <location>
        <position position="177"/>
    </location>
    <ligand>
        <name>Mg(2+)</name>
        <dbReference type="ChEBI" id="CHEBI:18420"/>
    </ligand>
</feature>
<dbReference type="Gene3D" id="3.30.200.20">
    <property type="entry name" value="Phosphorylase Kinase, domain 1"/>
    <property type="match status" value="1"/>
</dbReference>
<sequence length="246" mass="26605">MTIPDPDEHSLEVPKAVRVAARDDSITPVWLNEAGGVTFRLGDGPGRRFAKWAPHGSGLDLHAEELRLRWAAEFTPVPRVLEIGSDDDGDYLLTAGLPGRSAVDARWVAAPEAAVRAAGRGLRLLHDALPVDECPFGWSVEERIATSATARTAPPRLGDPPPDDLVVVCHGDACVPNTLVHDDGTWAGHVDLDALGVADRWADLAVATMSLEWNYGPGYERTYLDAYGIAADPVRLAYYRALWNAL</sequence>
<dbReference type="GO" id="GO:0046677">
    <property type="term" value="P:response to antibiotic"/>
    <property type="evidence" value="ECO:0007669"/>
    <property type="project" value="UniProtKB-KW"/>
</dbReference>
<organism evidence="11 13">
    <name type="scientific">Frigoribacterium faeni</name>
    <dbReference type="NCBI Taxonomy" id="145483"/>
    <lineage>
        <taxon>Bacteria</taxon>
        <taxon>Bacillati</taxon>
        <taxon>Actinomycetota</taxon>
        <taxon>Actinomycetes</taxon>
        <taxon>Micrococcales</taxon>
        <taxon>Microbacteriaceae</taxon>
        <taxon>Frigoribacterium</taxon>
    </lineage>
</organism>
<feature type="binding site" evidence="8">
    <location>
        <position position="191"/>
    </location>
    <ligand>
        <name>Mg(2+)</name>
        <dbReference type="ChEBI" id="CHEBI:18420"/>
    </ligand>
</feature>
<gene>
    <name evidence="11" type="ORF">FB463_002521</name>
    <name evidence="10" type="ORF">FFA01_19620</name>
</gene>
<dbReference type="InterPro" id="IPR011009">
    <property type="entry name" value="Kinase-like_dom_sf"/>
</dbReference>
<dbReference type="GO" id="GO:0008910">
    <property type="term" value="F:kanamycin kinase activity"/>
    <property type="evidence" value="ECO:0007669"/>
    <property type="project" value="UniProtKB-EC"/>
</dbReference>
<keyword evidence="5" id="KW-0067">ATP-binding</keyword>
<dbReference type="CDD" id="cd05150">
    <property type="entry name" value="APH"/>
    <property type="match status" value="1"/>
</dbReference>
<evidence type="ECO:0000256" key="5">
    <source>
        <dbReference type="ARBA" id="ARBA00022840"/>
    </source>
</evidence>
<evidence type="ECO:0000256" key="2">
    <source>
        <dbReference type="ARBA" id="ARBA00022679"/>
    </source>
</evidence>
<keyword evidence="2 11" id="KW-0808">Transferase</keyword>
<keyword evidence="8" id="KW-0460">Magnesium</keyword>
<keyword evidence="4 11" id="KW-0418">Kinase</keyword>
<reference evidence="10 12" key="1">
    <citation type="submission" date="2019-07" db="EMBL/GenBank/DDBJ databases">
        <title>Whole genome shotgun sequence of Frigoribacterium faeni NBRC 103066.</title>
        <authorList>
            <person name="Hosoyama A."/>
            <person name="Uohara A."/>
            <person name="Ohji S."/>
            <person name="Ichikawa N."/>
        </authorList>
    </citation>
    <scope>NUCLEOTIDE SEQUENCE [LARGE SCALE GENOMIC DNA]</scope>
    <source>
        <strain evidence="10 12">NBRC 103066</strain>
    </source>
</reference>
<dbReference type="Gene3D" id="3.90.1200.10">
    <property type="match status" value="1"/>
</dbReference>
<dbReference type="SUPFAM" id="SSF56112">
    <property type="entry name" value="Protein kinase-like (PK-like)"/>
    <property type="match status" value="1"/>
</dbReference>
<dbReference type="EMBL" id="JACGWW010000003">
    <property type="protein sequence ID" value="MBA8814255.1"/>
    <property type="molecule type" value="Genomic_DNA"/>
</dbReference>
<dbReference type="RefSeq" id="WP_146855595.1">
    <property type="nucleotide sequence ID" value="NZ_BAAAHR010000007.1"/>
</dbReference>
<dbReference type="Pfam" id="PF01636">
    <property type="entry name" value="APH"/>
    <property type="match status" value="1"/>
</dbReference>
<accession>A0A7W3JK54</accession>
<dbReference type="InterPro" id="IPR024165">
    <property type="entry name" value="Kan/Strep_kinase"/>
</dbReference>
<keyword evidence="12" id="KW-1185">Reference proteome</keyword>
<keyword evidence="3" id="KW-0547">Nucleotide-binding</keyword>
<protein>
    <submittedName>
        <fullName evidence="10">Aminoglycoside phosphotransferase APH(3')</fullName>
    </submittedName>
    <submittedName>
        <fullName evidence="11">Kanamycin kinase</fullName>
        <ecNumber evidence="11">2.7.1.95</ecNumber>
    </submittedName>
</protein>
<evidence type="ECO:0000256" key="7">
    <source>
        <dbReference type="PIRSR" id="PIRSR000706-1"/>
    </source>
</evidence>
<evidence type="ECO:0000259" key="9">
    <source>
        <dbReference type="Pfam" id="PF01636"/>
    </source>
</evidence>
<dbReference type="GO" id="GO:0046872">
    <property type="term" value="F:metal ion binding"/>
    <property type="evidence" value="ECO:0007669"/>
    <property type="project" value="UniProtKB-KW"/>
</dbReference>
<comment type="caution">
    <text evidence="11">The sequence shown here is derived from an EMBL/GenBank/DDBJ whole genome shotgun (WGS) entry which is preliminary data.</text>
</comment>
<dbReference type="EMBL" id="BJUV01000018">
    <property type="protein sequence ID" value="GEK83653.1"/>
    <property type="molecule type" value="Genomic_DNA"/>
</dbReference>
<reference evidence="11 13" key="2">
    <citation type="submission" date="2020-07" db="EMBL/GenBank/DDBJ databases">
        <title>Sequencing the genomes of 1000 actinobacteria strains.</title>
        <authorList>
            <person name="Klenk H.-P."/>
        </authorList>
    </citation>
    <scope>NUCLEOTIDE SEQUENCE [LARGE SCALE GENOMIC DNA]</scope>
    <source>
        <strain evidence="11 13">DSM 10309</strain>
    </source>
</reference>
<proteinExistence type="inferred from homology"/>
<evidence type="ECO:0000256" key="4">
    <source>
        <dbReference type="ARBA" id="ARBA00022777"/>
    </source>
</evidence>
<keyword evidence="6" id="KW-0046">Antibiotic resistance</keyword>
<dbReference type="PIRSF" id="PIRSF000706">
    <property type="entry name" value="Kanamycin_kin"/>
    <property type="match status" value="1"/>
</dbReference>
<evidence type="ECO:0000313" key="11">
    <source>
        <dbReference type="EMBL" id="MBA8814255.1"/>
    </source>
</evidence>
<dbReference type="AlphaFoldDB" id="A0A7W3JK54"/>
<feature type="domain" description="Aminoglycoside phosphotransferase" evidence="9">
    <location>
        <begin position="38"/>
        <end position="237"/>
    </location>
</feature>
<comment type="similarity">
    <text evidence="1">Belongs to the aminoglycoside phosphotransferase family.</text>
</comment>
<dbReference type="GO" id="GO:0005524">
    <property type="term" value="F:ATP binding"/>
    <property type="evidence" value="ECO:0007669"/>
    <property type="project" value="UniProtKB-KW"/>
</dbReference>